<dbReference type="Proteomes" id="UP000598775">
    <property type="component" value="Unassembled WGS sequence"/>
</dbReference>
<evidence type="ECO:0000313" key="2">
    <source>
        <dbReference type="EMBL" id="GGF14948.1"/>
    </source>
</evidence>
<organism evidence="2 3">
    <name type="scientific">Subtercola lobariae</name>
    <dbReference type="NCBI Taxonomy" id="1588641"/>
    <lineage>
        <taxon>Bacteria</taxon>
        <taxon>Bacillati</taxon>
        <taxon>Actinomycetota</taxon>
        <taxon>Actinomycetes</taxon>
        <taxon>Micrococcales</taxon>
        <taxon>Microbacteriaceae</taxon>
        <taxon>Subtercola</taxon>
    </lineage>
</organism>
<feature type="transmembrane region" description="Helical" evidence="1">
    <location>
        <begin position="6"/>
        <end position="28"/>
    </location>
</feature>
<dbReference type="InterPro" id="IPR025962">
    <property type="entry name" value="SdpI/YhfL"/>
</dbReference>
<reference evidence="2 3" key="1">
    <citation type="journal article" date="2014" name="Int. J. Syst. Evol. Microbiol.">
        <title>Complete genome sequence of Corynebacterium casei LMG S-19264T (=DSM 44701T), isolated from a smear-ripened cheese.</title>
        <authorList>
            <consortium name="US DOE Joint Genome Institute (JGI-PGF)"/>
            <person name="Walter F."/>
            <person name="Albersmeier A."/>
            <person name="Kalinowski J."/>
            <person name="Ruckert C."/>
        </authorList>
    </citation>
    <scope>NUCLEOTIDE SEQUENCE [LARGE SCALE GENOMIC DNA]</scope>
    <source>
        <strain evidence="2 3">CGMCC 1.12976</strain>
    </source>
</reference>
<keyword evidence="1" id="KW-1133">Transmembrane helix</keyword>
<dbReference type="AlphaFoldDB" id="A0A917EUS7"/>
<gene>
    <name evidence="2" type="ORF">GCM10011399_06070</name>
</gene>
<name>A0A917EUS7_9MICO</name>
<evidence type="ECO:0000313" key="3">
    <source>
        <dbReference type="Proteomes" id="UP000598775"/>
    </source>
</evidence>
<comment type="caution">
    <text evidence="2">The sequence shown here is derived from an EMBL/GenBank/DDBJ whole genome shotgun (WGS) entry which is preliminary data.</text>
</comment>
<keyword evidence="1" id="KW-0812">Transmembrane</keyword>
<keyword evidence="3" id="KW-1185">Reference proteome</keyword>
<dbReference type="EMBL" id="BMGP01000001">
    <property type="protein sequence ID" value="GGF14948.1"/>
    <property type="molecule type" value="Genomic_DNA"/>
</dbReference>
<feature type="transmembrane region" description="Helical" evidence="1">
    <location>
        <begin position="64"/>
        <end position="83"/>
    </location>
</feature>
<protein>
    <recommendedName>
        <fullName evidence="4">SdpI family protein</fullName>
    </recommendedName>
</protein>
<feature type="transmembrane region" description="Helical" evidence="1">
    <location>
        <begin position="89"/>
        <end position="107"/>
    </location>
</feature>
<evidence type="ECO:0000256" key="1">
    <source>
        <dbReference type="SAM" id="Phobius"/>
    </source>
</evidence>
<evidence type="ECO:0008006" key="4">
    <source>
        <dbReference type="Google" id="ProtNLM"/>
    </source>
</evidence>
<sequence length="119" mass="12118">MYFVPGTNIVAYILTAALLLVAVVNQLAASGRIRRNGFVGIRIPPTLASEVGWSAGHRAAAAPLWIGSVLTAVACVVAQFSVVGGIPCIVLFVLSLAGSVVAAWRGASRAIDSNSGGTK</sequence>
<accession>A0A917EUS7</accession>
<keyword evidence="1" id="KW-0472">Membrane</keyword>
<proteinExistence type="predicted"/>
<dbReference type="Pfam" id="PF13630">
    <property type="entry name" value="SdpI"/>
    <property type="match status" value="1"/>
</dbReference>